<dbReference type="InterPro" id="IPR032710">
    <property type="entry name" value="NTF2-like_dom_sf"/>
</dbReference>
<feature type="domain" description="SnoaL-like" evidence="2">
    <location>
        <begin position="150"/>
        <end position="255"/>
    </location>
</feature>
<dbReference type="AlphaFoldDB" id="A0A7D6C3Z1"/>
<feature type="compositionally biased region" description="Low complexity" evidence="1">
    <location>
        <begin position="57"/>
        <end position="71"/>
    </location>
</feature>
<name>A0A7D6C3Z1_9ACTN</name>
<gene>
    <name evidence="3" type="ORF">HZU44_17475</name>
</gene>
<feature type="compositionally biased region" description="Low complexity" evidence="1">
    <location>
        <begin position="92"/>
        <end position="103"/>
    </location>
</feature>
<evidence type="ECO:0000259" key="2">
    <source>
        <dbReference type="Pfam" id="PF12680"/>
    </source>
</evidence>
<evidence type="ECO:0000256" key="1">
    <source>
        <dbReference type="SAM" id="MobiDB-lite"/>
    </source>
</evidence>
<evidence type="ECO:0000313" key="3">
    <source>
        <dbReference type="EMBL" id="QLJ96704.1"/>
    </source>
</evidence>
<reference evidence="3" key="1">
    <citation type="submission" date="2020-08" db="EMBL/GenBank/DDBJ databases">
        <title>A bifunctional nitrone conjugated secondary metabolite targeting the ribosome.</title>
        <authorList>
            <person name="Limbrick E.M."/>
            <person name="Graf M."/>
            <person name="Derewacz D.K."/>
            <person name="Nguyen F."/>
            <person name="Spraggins J.M."/>
            <person name="Wieland M."/>
            <person name="Ynigez-Gutierrez A.E."/>
            <person name="Reisman B.J."/>
            <person name="Zinshteyn B."/>
            <person name="McCulloch K."/>
            <person name="Iverson T.M."/>
            <person name="Green R."/>
            <person name="Wilson D.N."/>
            <person name="Bachmann B.O."/>
        </authorList>
    </citation>
    <scope>NUCLEOTIDE SEQUENCE</scope>
    <source>
        <strain evidence="3">Africana</strain>
    </source>
</reference>
<feature type="compositionally biased region" description="Basic and acidic residues" evidence="1">
    <location>
        <begin position="37"/>
        <end position="51"/>
    </location>
</feature>
<proteinExistence type="predicted"/>
<feature type="compositionally biased region" description="Basic residues" evidence="1">
    <location>
        <begin position="72"/>
        <end position="88"/>
    </location>
</feature>
<feature type="region of interest" description="Disordered" evidence="1">
    <location>
        <begin position="1"/>
        <end position="103"/>
    </location>
</feature>
<protein>
    <submittedName>
        <fullName evidence="3">Nuclear transport factor 2 family protein</fullName>
    </submittedName>
</protein>
<organism evidence="3">
    <name type="scientific">Micromonospora carbonacea</name>
    <dbReference type="NCBI Taxonomy" id="47853"/>
    <lineage>
        <taxon>Bacteria</taxon>
        <taxon>Bacillati</taxon>
        <taxon>Actinomycetota</taxon>
        <taxon>Actinomycetes</taxon>
        <taxon>Micromonosporales</taxon>
        <taxon>Micromonosporaceae</taxon>
        <taxon>Micromonospora</taxon>
    </lineage>
</organism>
<accession>A0A7D6C3Z1</accession>
<dbReference type="EMBL" id="CP058905">
    <property type="protein sequence ID" value="QLJ96704.1"/>
    <property type="molecule type" value="Genomic_DNA"/>
</dbReference>
<dbReference type="Gene3D" id="3.10.450.50">
    <property type="match status" value="1"/>
</dbReference>
<dbReference type="Pfam" id="PF12680">
    <property type="entry name" value="SnoaL_2"/>
    <property type="match status" value="1"/>
</dbReference>
<sequence>MDARGSAHRRPRQGDRVLHQPHPAGGGGAVRRRRRGERVALQRQAGRDAVRARARLLRQGQGRPARPAPAVRAHRHRGAAALGRRRDRRAGPRAGLPALGAAPDATTGRLHLRAEGPRRQRHRDLPRPAGVRHRTAAVGELTAARTRAAVLRYLSALNGRDADAVAACVSVGFVNEHTAGLGRGVVGRAGYRERLDGFLAEFVDLHYEVEELLVDGDRAALAYRMSFRLVSAGRAPVRVRGMFRFRVDADGLVAHRVDYWDSAEVHRQLAAES</sequence>
<dbReference type="SUPFAM" id="SSF54427">
    <property type="entry name" value="NTF2-like"/>
    <property type="match status" value="1"/>
</dbReference>
<dbReference type="InterPro" id="IPR037401">
    <property type="entry name" value="SnoaL-like"/>
</dbReference>
<feature type="compositionally biased region" description="Basic residues" evidence="1">
    <location>
        <begin position="1"/>
        <end position="11"/>
    </location>
</feature>